<protein>
    <submittedName>
        <fullName evidence="10">Acetylcholine receptor subunit beta-type unc-29-like</fullName>
    </submittedName>
</protein>
<dbReference type="InterPro" id="IPR038050">
    <property type="entry name" value="Neuro_actylchol_rec"/>
</dbReference>
<keyword evidence="2 5" id="KW-0812">Transmembrane</keyword>
<accession>A0A8B8B278</accession>
<evidence type="ECO:0000259" key="7">
    <source>
        <dbReference type="Pfam" id="PF02931"/>
    </source>
</evidence>
<dbReference type="PROSITE" id="PS00236">
    <property type="entry name" value="NEUROTR_ION_CHANNEL"/>
    <property type="match status" value="1"/>
</dbReference>
<dbReference type="RefSeq" id="XP_022297515.1">
    <property type="nucleotide sequence ID" value="XM_022441807.1"/>
</dbReference>
<evidence type="ECO:0000256" key="1">
    <source>
        <dbReference type="ARBA" id="ARBA00004141"/>
    </source>
</evidence>
<dbReference type="KEGG" id="cvn:111106923"/>
<dbReference type="GO" id="GO:0005230">
    <property type="term" value="F:extracellular ligand-gated monoatomic ion channel activity"/>
    <property type="evidence" value="ECO:0007669"/>
    <property type="project" value="InterPro"/>
</dbReference>
<evidence type="ECO:0000313" key="9">
    <source>
        <dbReference type="Proteomes" id="UP000694844"/>
    </source>
</evidence>
<keyword evidence="3 5" id="KW-1133">Transmembrane helix</keyword>
<evidence type="ECO:0000313" key="10">
    <source>
        <dbReference type="RefSeq" id="XP_022297515.1"/>
    </source>
</evidence>
<feature type="transmembrane region" description="Helical" evidence="5">
    <location>
        <begin position="291"/>
        <end position="316"/>
    </location>
</feature>
<dbReference type="Gene3D" id="1.20.58.390">
    <property type="entry name" value="Neurotransmitter-gated ion-channel transmembrane domain"/>
    <property type="match status" value="1"/>
</dbReference>
<sequence>MMQGIRIAVLFLTFLTCHASEKNYTESDILFNDLFSNYKKDLLPQVNPRTPVVLNVSFLLMGIREFDEMSGKFSVFGCFIFNWDDFRIKWNASSYGDFRMLVIPENNVWIPNPTLLNPYDNLKLFSGGKFPVSIGQKGNLVWAPGGIISTVCDVDVTYYPFDVQVCQVLFLCWGYTHWSVVLNLPSSKVQMDFFSNHGEWELVNTSMISVGYINAVSVDMKIRIRPGFVVLHFILPVFFMVVLNLFVFVLPVDSGERVSYSITVLLAIAVFLTLVGENLPKTSLQTAMLSYFLLSYLVISSIICVFVIISSSIYYADEKTTVFSPFVRIAKSCRLKKTSKYTLKETDCDYLKETNDARVSFKAISKWFDGFVFSLCLISIIASIILFFVVYN</sequence>
<dbReference type="Gene3D" id="2.70.170.10">
    <property type="entry name" value="Neurotransmitter-gated ion-channel ligand-binding domain"/>
    <property type="match status" value="1"/>
</dbReference>
<organism evidence="9 10">
    <name type="scientific">Crassostrea virginica</name>
    <name type="common">Eastern oyster</name>
    <dbReference type="NCBI Taxonomy" id="6565"/>
    <lineage>
        <taxon>Eukaryota</taxon>
        <taxon>Metazoa</taxon>
        <taxon>Spiralia</taxon>
        <taxon>Lophotrochozoa</taxon>
        <taxon>Mollusca</taxon>
        <taxon>Bivalvia</taxon>
        <taxon>Autobranchia</taxon>
        <taxon>Pteriomorphia</taxon>
        <taxon>Ostreida</taxon>
        <taxon>Ostreoidea</taxon>
        <taxon>Ostreidae</taxon>
        <taxon>Crassostrea</taxon>
    </lineage>
</organism>
<dbReference type="GeneID" id="111106923"/>
<dbReference type="InterPro" id="IPR006202">
    <property type="entry name" value="Neur_chan_lig-bd"/>
</dbReference>
<evidence type="ECO:0000259" key="8">
    <source>
        <dbReference type="Pfam" id="PF02932"/>
    </source>
</evidence>
<dbReference type="GO" id="GO:0016020">
    <property type="term" value="C:membrane"/>
    <property type="evidence" value="ECO:0007669"/>
    <property type="project" value="UniProtKB-SubCell"/>
</dbReference>
<dbReference type="Proteomes" id="UP000694844">
    <property type="component" value="Chromosome 1"/>
</dbReference>
<keyword evidence="6" id="KW-0732">Signal</keyword>
<proteinExistence type="predicted"/>
<feature type="signal peptide" evidence="6">
    <location>
        <begin position="1"/>
        <end position="19"/>
    </location>
</feature>
<dbReference type="InterPro" id="IPR018000">
    <property type="entry name" value="Neurotransmitter_ion_chnl_CS"/>
</dbReference>
<dbReference type="InterPro" id="IPR036734">
    <property type="entry name" value="Neur_chan_lig-bd_sf"/>
</dbReference>
<feature type="domain" description="Neurotransmitter-gated ion-channel ligand-binding" evidence="7">
    <location>
        <begin position="30"/>
        <end position="215"/>
    </location>
</feature>
<dbReference type="PANTHER" id="PTHR18945">
    <property type="entry name" value="NEUROTRANSMITTER GATED ION CHANNEL"/>
    <property type="match status" value="1"/>
</dbReference>
<dbReference type="AlphaFoldDB" id="A0A8B8B278"/>
<name>A0A8B8B278_CRAVI</name>
<dbReference type="SUPFAM" id="SSF90112">
    <property type="entry name" value="Neurotransmitter-gated ion-channel transmembrane pore"/>
    <property type="match status" value="1"/>
</dbReference>
<dbReference type="SUPFAM" id="SSF63712">
    <property type="entry name" value="Nicotinic receptor ligand binding domain-like"/>
    <property type="match status" value="1"/>
</dbReference>
<feature type="domain" description="Neurotransmitter-gated ion-channel transmembrane" evidence="8">
    <location>
        <begin position="234"/>
        <end position="329"/>
    </location>
</feature>
<dbReference type="Pfam" id="PF02931">
    <property type="entry name" value="Neur_chan_LBD"/>
    <property type="match status" value="1"/>
</dbReference>
<reference evidence="9" key="1">
    <citation type="submission" date="2024-06" db="UniProtKB">
        <authorList>
            <consortium name="RefSeq"/>
        </authorList>
    </citation>
    <scope>NUCLEOTIDE SEQUENCE [LARGE SCALE GENOMIC DNA]</scope>
</reference>
<dbReference type="InterPro" id="IPR006201">
    <property type="entry name" value="Neur_channel"/>
</dbReference>
<feature type="transmembrane region" description="Helical" evidence="5">
    <location>
        <begin position="258"/>
        <end position="279"/>
    </location>
</feature>
<gene>
    <name evidence="10" type="primary">LOC111106923</name>
</gene>
<dbReference type="InterPro" id="IPR036719">
    <property type="entry name" value="Neuro-gated_channel_TM_sf"/>
</dbReference>
<dbReference type="Pfam" id="PF02932">
    <property type="entry name" value="Neur_chan_memb"/>
    <property type="match status" value="1"/>
</dbReference>
<dbReference type="OrthoDB" id="6142676at2759"/>
<feature type="transmembrane region" description="Helical" evidence="5">
    <location>
        <begin position="229"/>
        <end position="252"/>
    </location>
</feature>
<evidence type="ECO:0000256" key="2">
    <source>
        <dbReference type="ARBA" id="ARBA00022692"/>
    </source>
</evidence>
<feature type="transmembrane region" description="Helical" evidence="5">
    <location>
        <begin position="371"/>
        <end position="391"/>
    </location>
</feature>
<evidence type="ECO:0000256" key="3">
    <source>
        <dbReference type="ARBA" id="ARBA00022989"/>
    </source>
</evidence>
<evidence type="ECO:0000256" key="6">
    <source>
        <dbReference type="SAM" id="SignalP"/>
    </source>
</evidence>
<keyword evidence="4 5" id="KW-0472">Membrane</keyword>
<feature type="chain" id="PRO_5034990397" evidence="6">
    <location>
        <begin position="20"/>
        <end position="392"/>
    </location>
</feature>
<keyword evidence="9" id="KW-1185">Reference proteome</keyword>
<comment type="subcellular location">
    <subcellularLocation>
        <location evidence="1">Membrane</location>
        <topology evidence="1">Multi-pass membrane protein</topology>
    </subcellularLocation>
</comment>
<reference evidence="10" key="2">
    <citation type="submission" date="2025-08" db="UniProtKB">
        <authorList>
            <consortium name="RefSeq"/>
        </authorList>
    </citation>
    <scope>IDENTIFICATION</scope>
    <source>
        <tissue evidence="10">Whole sample</tissue>
    </source>
</reference>
<dbReference type="GO" id="GO:0004888">
    <property type="term" value="F:transmembrane signaling receptor activity"/>
    <property type="evidence" value="ECO:0007669"/>
    <property type="project" value="InterPro"/>
</dbReference>
<dbReference type="CDD" id="cd19051">
    <property type="entry name" value="LGIC_TM_cation"/>
    <property type="match status" value="1"/>
</dbReference>
<evidence type="ECO:0000256" key="4">
    <source>
        <dbReference type="ARBA" id="ARBA00023136"/>
    </source>
</evidence>
<evidence type="ECO:0000256" key="5">
    <source>
        <dbReference type="SAM" id="Phobius"/>
    </source>
</evidence>
<dbReference type="InterPro" id="IPR006029">
    <property type="entry name" value="Neurotrans-gated_channel_TM"/>
</dbReference>
<dbReference type="CDD" id="cd18989">
    <property type="entry name" value="LGIC_ECD_cation"/>
    <property type="match status" value="1"/>
</dbReference>